<reference evidence="12" key="1">
    <citation type="submission" date="2017-09" db="EMBL/GenBank/DDBJ databases">
        <title>Depth-based differentiation of microbial function through sediment-hosted aquifers and enrichment of novel symbionts in the deep terrestrial subsurface.</title>
        <authorList>
            <person name="Probst A.J."/>
            <person name="Ladd B."/>
            <person name="Jarett J.K."/>
            <person name="Geller-Mcgrath D.E."/>
            <person name="Sieber C.M.K."/>
            <person name="Emerson J.B."/>
            <person name="Anantharaman K."/>
            <person name="Thomas B.C."/>
            <person name="Malmstrom R."/>
            <person name="Stieglmeier M."/>
            <person name="Klingl A."/>
            <person name="Woyke T."/>
            <person name="Ryan C.M."/>
            <person name="Banfield J.F."/>
        </authorList>
    </citation>
    <scope>NUCLEOTIDE SEQUENCE [LARGE SCALE GENOMIC DNA]</scope>
</reference>
<protein>
    <recommendedName>
        <fullName evidence="10">Polymerase nucleotidyl transferase domain-containing protein</fullName>
    </recommendedName>
</protein>
<evidence type="ECO:0000256" key="8">
    <source>
        <dbReference type="ARBA" id="ARBA00022842"/>
    </source>
</evidence>
<evidence type="ECO:0000256" key="6">
    <source>
        <dbReference type="ARBA" id="ARBA00022741"/>
    </source>
</evidence>
<evidence type="ECO:0000256" key="2">
    <source>
        <dbReference type="ARBA" id="ARBA00022649"/>
    </source>
</evidence>
<gene>
    <name evidence="11" type="ORF">COY32_00785</name>
</gene>
<comment type="similarity">
    <text evidence="9">Belongs to the MntA antitoxin family.</text>
</comment>
<dbReference type="GO" id="GO:0046872">
    <property type="term" value="F:metal ion binding"/>
    <property type="evidence" value="ECO:0007669"/>
    <property type="project" value="UniProtKB-KW"/>
</dbReference>
<evidence type="ECO:0000256" key="1">
    <source>
        <dbReference type="ARBA" id="ARBA00001946"/>
    </source>
</evidence>
<proteinExistence type="inferred from homology"/>
<feature type="domain" description="Polymerase nucleotidyl transferase" evidence="10">
    <location>
        <begin position="11"/>
        <end position="91"/>
    </location>
</feature>
<accession>A0A2M7TLJ7</accession>
<dbReference type="Pfam" id="PF01909">
    <property type="entry name" value="NTP_transf_2"/>
    <property type="match status" value="1"/>
</dbReference>
<evidence type="ECO:0000313" key="11">
    <source>
        <dbReference type="EMBL" id="PIZ47977.1"/>
    </source>
</evidence>
<comment type="caution">
    <text evidence="11">The sequence shown here is derived from an EMBL/GenBank/DDBJ whole genome shotgun (WGS) entry which is preliminary data.</text>
</comment>
<dbReference type="AlphaFoldDB" id="A0A2M7TLJ7"/>
<evidence type="ECO:0000256" key="9">
    <source>
        <dbReference type="ARBA" id="ARBA00038276"/>
    </source>
</evidence>
<keyword evidence="6" id="KW-0547">Nucleotide-binding</keyword>
<dbReference type="PANTHER" id="PTHR33571:SF14">
    <property type="entry name" value="PROTEIN ADENYLYLTRANSFERASE MJ0435-RELATED"/>
    <property type="match status" value="1"/>
</dbReference>
<dbReference type="InterPro" id="IPR043519">
    <property type="entry name" value="NT_sf"/>
</dbReference>
<keyword evidence="2" id="KW-1277">Toxin-antitoxin system</keyword>
<dbReference type="GO" id="GO:0016779">
    <property type="term" value="F:nucleotidyltransferase activity"/>
    <property type="evidence" value="ECO:0007669"/>
    <property type="project" value="UniProtKB-KW"/>
</dbReference>
<evidence type="ECO:0000256" key="7">
    <source>
        <dbReference type="ARBA" id="ARBA00022840"/>
    </source>
</evidence>
<keyword evidence="8" id="KW-0460">Magnesium</keyword>
<keyword evidence="4" id="KW-0548">Nucleotidyltransferase</keyword>
<name>A0A2M7TLJ7_UNCKA</name>
<evidence type="ECO:0000313" key="12">
    <source>
        <dbReference type="Proteomes" id="UP000228920"/>
    </source>
</evidence>
<keyword evidence="5" id="KW-0479">Metal-binding</keyword>
<sequence length="98" mass="11282">MNERLNIDNTFIDEFCINKGIAYLGLFGSFARNEQTPTSDVDVLIDFDYPQSLFGLSRIKSALETQFGRPVDLVTRTSLKPTIKPYIEKDIQTLYEKR</sequence>
<dbReference type="PANTHER" id="PTHR33571">
    <property type="entry name" value="SSL8005 PROTEIN"/>
    <property type="match status" value="1"/>
</dbReference>
<evidence type="ECO:0000256" key="3">
    <source>
        <dbReference type="ARBA" id="ARBA00022679"/>
    </source>
</evidence>
<dbReference type="Proteomes" id="UP000228920">
    <property type="component" value="Unassembled WGS sequence"/>
</dbReference>
<organism evidence="11 12">
    <name type="scientific">candidate division WWE3 bacterium CG_4_10_14_0_2_um_filter_41_14</name>
    <dbReference type="NCBI Taxonomy" id="1975072"/>
    <lineage>
        <taxon>Bacteria</taxon>
        <taxon>Katanobacteria</taxon>
    </lineage>
</organism>
<dbReference type="EMBL" id="PFNL01000020">
    <property type="protein sequence ID" value="PIZ47977.1"/>
    <property type="molecule type" value="Genomic_DNA"/>
</dbReference>
<dbReference type="Gene3D" id="3.30.460.10">
    <property type="entry name" value="Beta Polymerase, domain 2"/>
    <property type="match status" value="1"/>
</dbReference>
<keyword evidence="7" id="KW-0067">ATP-binding</keyword>
<dbReference type="InterPro" id="IPR052038">
    <property type="entry name" value="Type-VII_TA_antitoxin"/>
</dbReference>
<keyword evidence="3" id="KW-0808">Transferase</keyword>
<dbReference type="GO" id="GO:0005524">
    <property type="term" value="F:ATP binding"/>
    <property type="evidence" value="ECO:0007669"/>
    <property type="project" value="UniProtKB-KW"/>
</dbReference>
<dbReference type="SUPFAM" id="SSF81301">
    <property type="entry name" value="Nucleotidyltransferase"/>
    <property type="match status" value="1"/>
</dbReference>
<evidence type="ECO:0000259" key="10">
    <source>
        <dbReference type="Pfam" id="PF01909"/>
    </source>
</evidence>
<dbReference type="CDD" id="cd05403">
    <property type="entry name" value="NT_KNTase_like"/>
    <property type="match status" value="1"/>
</dbReference>
<evidence type="ECO:0000256" key="5">
    <source>
        <dbReference type="ARBA" id="ARBA00022723"/>
    </source>
</evidence>
<evidence type="ECO:0000256" key="4">
    <source>
        <dbReference type="ARBA" id="ARBA00022695"/>
    </source>
</evidence>
<comment type="cofactor">
    <cofactor evidence="1">
        <name>Mg(2+)</name>
        <dbReference type="ChEBI" id="CHEBI:18420"/>
    </cofactor>
</comment>
<dbReference type="InterPro" id="IPR002934">
    <property type="entry name" value="Polymerase_NTP_transf_dom"/>
</dbReference>